<dbReference type="Proteomes" id="UP000760860">
    <property type="component" value="Unassembled WGS sequence"/>
</dbReference>
<gene>
    <name evidence="1" type="ORF">PC129_g8109</name>
</gene>
<organism evidence="1 2">
    <name type="scientific">Phytophthora cactorum</name>
    <dbReference type="NCBI Taxonomy" id="29920"/>
    <lineage>
        <taxon>Eukaryota</taxon>
        <taxon>Sar</taxon>
        <taxon>Stramenopiles</taxon>
        <taxon>Oomycota</taxon>
        <taxon>Peronosporomycetes</taxon>
        <taxon>Peronosporales</taxon>
        <taxon>Peronosporaceae</taxon>
        <taxon>Phytophthora</taxon>
    </lineage>
</organism>
<accession>A0A8T1IA57</accession>
<dbReference type="AlphaFoldDB" id="A0A8T1IA57"/>
<dbReference type="InterPro" id="IPR046341">
    <property type="entry name" value="SET_dom_sf"/>
</dbReference>
<evidence type="ECO:0000313" key="2">
    <source>
        <dbReference type="Proteomes" id="UP000760860"/>
    </source>
</evidence>
<comment type="caution">
    <text evidence="1">The sequence shown here is derived from an EMBL/GenBank/DDBJ whole genome shotgun (WGS) entry which is preliminary data.</text>
</comment>
<proteinExistence type="predicted"/>
<reference evidence="1" key="1">
    <citation type="submission" date="2018-05" db="EMBL/GenBank/DDBJ databases">
        <title>Effector identification in a new, highly contiguous assembly of the strawberry crown rot pathogen Phytophthora cactorum.</title>
        <authorList>
            <person name="Armitage A.D."/>
            <person name="Nellist C.F."/>
            <person name="Bates H."/>
            <person name="Vickerstaff R.J."/>
            <person name="Harrison R.J."/>
        </authorList>
    </citation>
    <scope>NUCLEOTIDE SEQUENCE</scope>
    <source>
        <strain evidence="1">P421</strain>
    </source>
</reference>
<evidence type="ECO:0000313" key="1">
    <source>
        <dbReference type="EMBL" id="KAG3221153.1"/>
    </source>
</evidence>
<dbReference type="SUPFAM" id="SSF82199">
    <property type="entry name" value="SET domain"/>
    <property type="match status" value="1"/>
</dbReference>
<sequence length="163" mass="18168">MTGSEKRSILQAYAEYEQFEQNENIHRERRELAVMIYRNIHAEFGRAGVQIVVISALIKPCKSSIKDSKAKMSGALALGLSLEKGIVLLANKEIHPGDFIIQYTGEVITHGEFCERHQALGGAHHHNGIQIDGHEMIDTHYKACLLGLQTIAAYLIVKCRNGM</sequence>
<dbReference type="VEuPathDB" id="FungiDB:PC110_g107"/>
<protein>
    <submittedName>
        <fullName evidence="1">Uncharacterized protein</fullName>
    </submittedName>
</protein>
<name>A0A8T1IA57_9STRA</name>
<dbReference type="EMBL" id="RCMV01000231">
    <property type="protein sequence ID" value="KAG3221153.1"/>
    <property type="molecule type" value="Genomic_DNA"/>
</dbReference>
<dbReference type="Gene3D" id="2.170.270.10">
    <property type="entry name" value="SET domain"/>
    <property type="match status" value="1"/>
</dbReference>